<accession>A0A1H8YY31</accession>
<keyword evidence="2" id="KW-1185">Reference proteome</keyword>
<organism evidence="1 2">
    <name type="scientific">Thalassovita taeanensis</name>
    <dbReference type="NCBI Taxonomy" id="657014"/>
    <lineage>
        <taxon>Bacteria</taxon>
        <taxon>Pseudomonadati</taxon>
        <taxon>Pseudomonadota</taxon>
        <taxon>Alphaproteobacteria</taxon>
        <taxon>Rhodobacterales</taxon>
        <taxon>Roseobacteraceae</taxon>
        <taxon>Thalassovita</taxon>
    </lineage>
</organism>
<evidence type="ECO:0000313" key="1">
    <source>
        <dbReference type="EMBL" id="SEP56981.1"/>
    </source>
</evidence>
<dbReference type="EMBL" id="FOEP01000001">
    <property type="protein sequence ID" value="SEP56981.1"/>
    <property type="molecule type" value="Genomic_DNA"/>
</dbReference>
<dbReference type="AlphaFoldDB" id="A0A1H8YY31"/>
<dbReference type="Proteomes" id="UP000198634">
    <property type="component" value="Unassembled WGS sequence"/>
</dbReference>
<proteinExistence type="predicted"/>
<gene>
    <name evidence="1" type="ORF">SAMN04488092_101198</name>
</gene>
<protein>
    <recommendedName>
        <fullName evidence="3">Peptidoglycan binding-like domain-containing protein</fullName>
    </recommendedName>
</protein>
<reference evidence="1 2" key="1">
    <citation type="submission" date="2016-10" db="EMBL/GenBank/DDBJ databases">
        <authorList>
            <person name="de Groot N.N."/>
        </authorList>
    </citation>
    <scope>NUCLEOTIDE SEQUENCE [LARGE SCALE GENOMIC DNA]</scope>
    <source>
        <strain evidence="1 2">DSM 22007</strain>
    </source>
</reference>
<evidence type="ECO:0008006" key="3">
    <source>
        <dbReference type="Google" id="ProtNLM"/>
    </source>
</evidence>
<sequence length="255" mass="27720">MFEGSETKLITLHADFIVKHPGSLAKDPAPTAAHVYQDAVTELLSGHRILTATDWARSSNSKSFRPPNDDDRKALIISINAAIAKLDEELVNLLPDGVPFLVLSDVVLSVRFGCVSGRVQRIILVGGFVTATLSAVATADGAWRQDFFTRPNVSTTCSAHITGQAEIAHHMRTQLRYENPSLLDPSNTACVALRQGVLQYSGARNLTIDGLYGPATARAEIEMAAKNGVESDDLLQLYAILTEEKKTTGKRKRKH</sequence>
<name>A0A1H8YY31_9RHOB</name>
<evidence type="ECO:0000313" key="2">
    <source>
        <dbReference type="Proteomes" id="UP000198634"/>
    </source>
</evidence>